<reference evidence="2" key="2">
    <citation type="submission" date="2016-11" db="EMBL/GenBank/DDBJ databases">
        <authorList>
            <person name="Varghese N."/>
            <person name="Submissions S."/>
        </authorList>
    </citation>
    <scope>NUCLEOTIDE SEQUENCE</scope>
    <source>
        <strain evidence="2">DSM 4029</strain>
    </source>
</reference>
<dbReference type="EMBL" id="WWVX01000003">
    <property type="protein sequence ID" value="MZL69220.1"/>
    <property type="molecule type" value="Genomic_DNA"/>
</dbReference>
<evidence type="ECO:0000313" key="3">
    <source>
        <dbReference type="Proteomes" id="UP000184089"/>
    </source>
</evidence>
<reference evidence="3" key="1">
    <citation type="submission" date="2016-11" db="EMBL/GenBank/DDBJ databases">
        <authorList>
            <person name="Jaros S."/>
            <person name="Januszkiewicz K."/>
            <person name="Wedrychowicz H."/>
        </authorList>
    </citation>
    <scope>NUCLEOTIDE SEQUENCE [LARGE SCALE GENOMIC DNA]</scope>
    <source>
        <strain evidence="3">DSM 4029</strain>
    </source>
</reference>
<dbReference type="RefSeq" id="WP_044993274.1">
    <property type="nucleotide sequence ID" value="NZ_FQVY01000008.1"/>
</dbReference>
<evidence type="ECO:0000313" key="1">
    <source>
        <dbReference type="EMBL" id="MZL69220.1"/>
    </source>
</evidence>
<accession>A0AAQ1MG33</accession>
<protein>
    <submittedName>
        <fullName evidence="2">Uncharacterized protein</fullName>
    </submittedName>
</protein>
<organism evidence="2 3">
    <name type="scientific">Bittarella massiliensis</name>
    <name type="common">ex Durand et al. 2017</name>
    <dbReference type="NCBI Taxonomy" id="1720313"/>
    <lineage>
        <taxon>Bacteria</taxon>
        <taxon>Bacillati</taxon>
        <taxon>Bacillota</taxon>
        <taxon>Clostridia</taxon>
        <taxon>Eubacteriales</taxon>
        <taxon>Oscillospiraceae</taxon>
        <taxon>Bittarella (ex Durand et al. 2017)</taxon>
    </lineage>
</organism>
<reference evidence="1 4" key="3">
    <citation type="journal article" date="2019" name="Nat. Med.">
        <title>A library of human gut bacterial isolates paired with longitudinal multiomics data enables mechanistic microbiome research.</title>
        <authorList>
            <person name="Poyet M."/>
            <person name="Groussin M."/>
            <person name="Gibbons S.M."/>
            <person name="Avila-Pacheco J."/>
            <person name="Jiang X."/>
            <person name="Kearney S.M."/>
            <person name="Perrotta A.R."/>
            <person name="Berdy B."/>
            <person name="Zhao S."/>
            <person name="Lieberman T.D."/>
            <person name="Swanson P.K."/>
            <person name="Smith M."/>
            <person name="Roesemann S."/>
            <person name="Alexander J.E."/>
            <person name="Rich S.A."/>
            <person name="Livny J."/>
            <person name="Vlamakis H."/>
            <person name="Clish C."/>
            <person name="Bullock K."/>
            <person name="Deik A."/>
            <person name="Scott J."/>
            <person name="Pierce K.A."/>
            <person name="Xavier R.J."/>
            <person name="Alm E.J."/>
        </authorList>
    </citation>
    <scope>NUCLEOTIDE SEQUENCE [LARGE SCALE GENOMIC DNA]</scope>
    <source>
        <strain evidence="1 4">BIOML-A2</strain>
    </source>
</reference>
<keyword evidence="4" id="KW-1185">Reference proteome</keyword>
<evidence type="ECO:0000313" key="2">
    <source>
        <dbReference type="EMBL" id="SHG68174.1"/>
    </source>
</evidence>
<sequence>MNSIKKAYRQSRPFFEGRRRHSPSYRRAVAQWNEIERAFNQIGGEPARLYEQLVHVLLVCEEQEYLHAFEEGVAEGRWQGRQEGIKALKALECQLFDQIDDLSYL</sequence>
<dbReference type="AlphaFoldDB" id="A0AAQ1MG33"/>
<dbReference type="Proteomes" id="UP000474718">
    <property type="component" value="Unassembled WGS sequence"/>
</dbReference>
<evidence type="ECO:0000313" key="4">
    <source>
        <dbReference type="Proteomes" id="UP000474718"/>
    </source>
</evidence>
<gene>
    <name evidence="1" type="ORF">GT747_05480</name>
    <name evidence="2" type="ORF">SAMN05444424_2974</name>
</gene>
<name>A0AAQ1MG33_9FIRM</name>
<dbReference type="Proteomes" id="UP000184089">
    <property type="component" value="Unassembled WGS sequence"/>
</dbReference>
<proteinExistence type="predicted"/>
<dbReference type="EMBL" id="FQVY01000008">
    <property type="protein sequence ID" value="SHG68174.1"/>
    <property type="molecule type" value="Genomic_DNA"/>
</dbReference>
<comment type="caution">
    <text evidence="2">The sequence shown here is derived from an EMBL/GenBank/DDBJ whole genome shotgun (WGS) entry which is preliminary data.</text>
</comment>